<feature type="region of interest" description="Disordered" evidence="1">
    <location>
        <begin position="531"/>
        <end position="556"/>
    </location>
</feature>
<dbReference type="InterPro" id="IPR025946">
    <property type="entry name" value="CABIT_dom"/>
</dbReference>
<evidence type="ECO:0000313" key="4">
    <source>
        <dbReference type="Proteomes" id="UP001159427"/>
    </source>
</evidence>
<evidence type="ECO:0000256" key="1">
    <source>
        <dbReference type="SAM" id="MobiDB-lite"/>
    </source>
</evidence>
<feature type="region of interest" description="Disordered" evidence="1">
    <location>
        <begin position="415"/>
        <end position="455"/>
    </location>
</feature>
<protein>
    <recommendedName>
        <fullName evidence="2">CABIT domain-containing protein</fullName>
    </recommendedName>
</protein>
<name>A0ABN8MDZ3_9CNID</name>
<dbReference type="EMBL" id="CALNXI010000467">
    <property type="protein sequence ID" value="CAH3027691.1"/>
    <property type="molecule type" value="Genomic_DNA"/>
</dbReference>
<reference evidence="3 4" key="1">
    <citation type="submission" date="2022-05" db="EMBL/GenBank/DDBJ databases">
        <authorList>
            <consortium name="Genoscope - CEA"/>
            <person name="William W."/>
        </authorList>
    </citation>
    <scope>NUCLEOTIDE SEQUENCE [LARGE SCALE GENOMIC DNA]</scope>
</reference>
<proteinExistence type="predicted"/>
<accession>A0ABN8MDZ3</accession>
<dbReference type="Proteomes" id="UP001159427">
    <property type="component" value="Unassembled WGS sequence"/>
</dbReference>
<feature type="compositionally biased region" description="Acidic residues" evidence="1">
    <location>
        <begin position="547"/>
        <end position="556"/>
    </location>
</feature>
<keyword evidence="4" id="KW-1185">Reference proteome</keyword>
<gene>
    <name evidence="3" type="ORF">PEVE_00032183</name>
</gene>
<feature type="domain" description="CABIT" evidence="2">
    <location>
        <begin position="26"/>
        <end position="251"/>
    </location>
</feature>
<dbReference type="Pfam" id="PF12736">
    <property type="entry name" value="CABIT"/>
    <property type="match status" value="1"/>
</dbReference>
<evidence type="ECO:0000259" key="2">
    <source>
        <dbReference type="Pfam" id="PF12736"/>
    </source>
</evidence>
<evidence type="ECO:0000313" key="3">
    <source>
        <dbReference type="EMBL" id="CAH3027691.1"/>
    </source>
</evidence>
<comment type="caution">
    <text evidence="3">The sequence shown here is derived from an EMBL/GenBank/DDBJ whole genome shotgun (WGS) entry which is preliminary data.</text>
</comment>
<sequence length="556" mass="62624">MEFSRQSAGKVPVTLEEFLDRHERFLPRTVKLVDGFWGSEEDETLEADQILVLYKVERLKVIMALDAFRQEIFFPRNSSFKVHLLPPECKIYNTVQKLITDQTPPYILVLEDIPSTEIESGSKINILSNGSSVSNHLKCQVIKNGASKEVLLYSHLKGKFLPLLEATEYSLDEVVTQKHLPVSVRFVSGSISANDRVIAPSLTNLGNICLSDEAEVPMVFAASFDETLSLYVFPKTLEINVSCGFKVSAEISRKVKECRKILHTGVTSLEEFDDFVASSFYYAASPVRKFSLQSPQEAALPVLPPRSRIGECQQMTEVKLYTNVVDLTQHDLFPEGYDKQVGVAIPSVIVYDDGESGSQEDIAPPLPPKYGEKTRSEFVSRGVTPPVLPPEHKSDCETHDSDLAYLVVDLPTWKRDEDEHEGDRSSLLELTGKPDEGERVDKKPPVRDKGNFEKSENNFGACEKVNVEQDDVRNVFQEVTFQPVGMEDYLIPAEQKPDSLEILTSRRRRRSLQSTIHKVDARSVDFRNDVLPDVQKGTPNNIRVPFDEELEDGQDK</sequence>
<organism evidence="3 4">
    <name type="scientific">Porites evermanni</name>
    <dbReference type="NCBI Taxonomy" id="104178"/>
    <lineage>
        <taxon>Eukaryota</taxon>
        <taxon>Metazoa</taxon>
        <taxon>Cnidaria</taxon>
        <taxon>Anthozoa</taxon>
        <taxon>Hexacorallia</taxon>
        <taxon>Scleractinia</taxon>
        <taxon>Fungiina</taxon>
        <taxon>Poritidae</taxon>
        <taxon>Porites</taxon>
    </lineage>
</organism>